<accession>A0A9P7VCZ8</accession>
<dbReference type="Pfam" id="PF05186">
    <property type="entry name" value="Dpy-30"/>
    <property type="match status" value="1"/>
</dbReference>
<dbReference type="AlphaFoldDB" id="A0A9P7VCZ8"/>
<organism evidence="5 6">
    <name type="scientific">Scheffersomyces spartinae</name>
    <dbReference type="NCBI Taxonomy" id="45513"/>
    <lineage>
        <taxon>Eukaryota</taxon>
        <taxon>Fungi</taxon>
        <taxon>Dikarya</taxon>
        <taxon>Ascomycota</taxon>
        <taxon>Saccharomycotina</taxon>
        <taxon>Pichiomycetes</taxon>
        <taxon>Debaryomycetaceae</taxon>
        <taxon>Scheffersomyces</taxon>
    </lineage>
</organism>
<evidence type="ECO:0000313" key="6">
    <source>
        <dbReference type="Proteomes" id="UP000790833"/>
    </source>
</evidence>
<protein>
    <submittedName>
        <fullName evidence="5">COMPASS (Complex proteins associated with Set1p) component</fullName>
    </submittedName>
</protein>
<comment type="similarity">
    <text evidence="2">Belongs to the dpy-30 family.</text>
</comment>
<comment type="subcellular location">
    <subcellularLocation>
        <location evidence="1">Nucleus</location>
    </subcellularLocation>
</comment>
<dbReference type="Proteomes" id="UP000790833">
    <property type="component" value="Unassembled WGS sequence"/>
</dbReference>
<gene>
    <name evidence="5" type="primary">SDC1</name>
    <name evidence="5" type="ORF">KQ657_003295</name>
</gene>
<dbReference type="CDD" id="cd22965">
    <property type="entry name" value="DD_DPY30_SDC1"/>
    <property type="match status" value="1"/>
</dbReference>
<keyword evidence="3" id="KW-0539">Nucleus</keyword>
<sequence length="115" mass="12906">MEGEEVVRNPGPEAVDIKTESTIEFSPVIESNGVDMESETNMEQPPLKKPKLEGESGIKSSEPIYEMVGGSTLRQYLNKHLTEHLLEGIRIISKEKPVNPLKRLGEYLIEVSEKQ</sequence>
<comment type="caution">
    <text evidence="5">The sequence shown here is derived from an EMBL/GenBank/DDBJ whole genome shotgun (WGS) entry which is preliminary data.</text>
</comment>
<dbReference type="GO" id="GO:0005634">
    <property type="term" value="C:nucleus"/>
    <property type="evidence" value="ECO:0007669"/>
    <property type="project" value="UniProtKB-SubCell"/>
</dbReference>
<evidence type="ECO:0000313" key="5">
    <source>
        <dbReference type="EMBL" id="KAG7195532.1"/>
    </source>
</evidence>
<reference evidence="5" key="1">
    <citation type="submission" date="2021-03" db="EMBL/GenBank/DDBJ databases">
        <authorList>
            <person name="Palmer J.M."/>
        </authorList>
    </citation>
    <scope>NUCLEOTIDE SEQUENCE</scope>
    <source>
        <strain evidence="5">ARV_011</strain>
    </source>
</reference>
<feature type="region of interest" description="Disordered" evidence="4">
    <location>
        <begin position="1"/>
        <end position="56"/>
    </location>
</feature>
<evidence type="ECO:0000256" key="3">
    <source>
        <dbReference type="ARBA" id="ARBA00023242"/>
    </source>
</evidence>
<dbReference type="EMBL" id="JAHMUF010000003">
    <property type="protein sequence ID" value="KAG7195532.1"/>
    <property type="molecule type" value="Genomic_DNA"/>
</dbReference>
<evidence type="ECO:0000256" key="4">
    <source>
        <dbReference type="SAM" id="MobiDB-lite"/>
    </source>
</evidence>
<dbReference type="InterPro" id="IPR049629">
    <property type="entry name" value="DPY30_SDC1_DD"/>
</dbReference>
<dbReference type="InterPro" id="IPR007858">
    <property type="entry name" value="Dpy-30_motif"/>
</dbReference>
<dbReference type="GeneID" id="66116669"/>
<evidence type="ECO:0000256" key="1">
    <source>
        <dbReference type="ARBA" id="ARBA00004123"/>
    </source>
</evidence>
<dbReference type="RefSeq" id="XP_043051077.1">
    <property type="nucleotide sequence ID" value="XM_043194025.1"/>
</dbReference>
<dbReference type="OrthoDB" id="417678at2759"/>
<name>A0A9P7VCZ8_9ASCO</name>
<keyword evidence="6" id="KW-1185">Reference proteome</keyword>
<evidence type="ECO:0000256" key="2">
    <source>
        <dbReference type="ARBA" id="ARBA00010849"/>
    </source>
</evidence>
<proteinExistence type="inferred from homology"/>
<dbReference type="Gene3D" id="1.20.890.10">
    <property type="entry name" value="cAMP-dependent protein kinase regulatory subunit, dimerization-anchoring domain"/>
    <property type="match status" value="1"/>
</dbReference>